<dbReference type="InterPro" id="IPR036374">
    <property type="entry name" value="OxRdtase_Mopterin-bd_sf"/>
</dbReference>
<dbReference type="Pfam" id="PF00174">
    <property type="entry name" value="Oxidored_molyb"/>
    <property type="match status" value="1"/>
</dbReference>
<dbReference type="Gene3D" id="3.90.420.10">
    <property type="entry name" value="Oxidoreductase, molybdopterin-binding domain"/>
    <property type="match status" value="1"/>
</dbReference>
<evidence type="ECO:0000313" key="3">
    <source>
        <dbReference type="Proteomes" id="UP000680656"/>
    </source>
</evidence>
<dbReference type="InterPro" id="IPR000572">
    <property type="entry name" value="OxRdtase_Mopterin-bd_dom"/>
</dbReference>
<evidence type="ECO:0000313" key="2">
    <source>
        <dbReference type="EMBL" id="QVV88527.1"/>
    </source>
</evidence>
<keyword evidence="3" id="KW-1185">Reference proteome</keyword>
<dbReference type="RefSeq" id="WP_214419336.1">
    <property type="nucleotide sequence ID" value="NZ_CP075546.1"/>
</dbReference>
<evidence type="ECO:0000259" key="1">
    <source>
        <dbReference type="Pfam" id="PF00174"/>
    </source>
</evidence>
<gene>
    <name evidence="2" type="ORF">KHC33_14550</name>
</gene>
<dbReference type="KEGG" id="mrtj:KHC33_14550"/>
<organism evidence="2 3">
    <name type="scientific">Methanospirillum purgamenti</name>
    <dbReference type="NCBI Taxonomy" id="2834276"/>
    <lineage>
        <taxon>Archaea</taxon>
        <taxon>Methanobacteriati</taxon>
        <taxon>Methanobacteriota</taxon>
        <taxon>Stenosarchaea group</taxon>
        <taxon>Methanomicrobia</taxon>
        <taxon>Methanomicrobiales</taxon>
        <taxon>Methanospirillaceae</taxon>
        <taxon>Methanospirillum</taxon>
    </lineage>
</organism>
<dbReference type="SUPFAM" id="SSF56524">
    <property type="entry name" value="Oxidoreductase molybdopterin-binding domain"/>
    <property type="match status" value="1"/>
</dbReference>
<sequence>MILLICLAVLPITVSCSEILYEGPMTLSDESIAISSYNSDQTYDVTKNTPLGLLASVSDLSLKVSDKKYDGMGILLLDGIDSFEYDKDKGSTWVCEVNGVILDDYGNPDTDGLNVKILSPDDTLAFYYGNKPISAENALASVIFGKGENEVDLEAQKSEISSPNSVSNEELSSVSGEIPEGNSWTLILKGAITETMNQSYFEEGASCHKGNWTDESGNEYTGIPLWRLVGWVDDEDSHSSEGFNEDLYTAGYTITVKAGDGYEKEFSTQEIGTSDDVLIANEMNGEPLPQDGEKPSYPLKLVGSSINGGNSVGNIAEIVLSEFSSLEQLDPSVSSGSTESKDSEIPSIHIVVFGDDGKTIINETTVNYRMMEESFPVIGDGETEYKYESITNNPDDIWGADQNFAGGFKIKSVVKGTLVRDLVDLVGGMEPGTSIKLIASDGYETKLGYSSVYPNPDAILKAGEPFVAWYKGGKTIPDFKEGYQLFFTGGDDNVFSNWDMHETMESNLWHYYWEAGVQYPSAAGLATKYIDEIHVYTAPESEWELFLDGSSIGGVITNISSGYYDSALVCQFGSNHSGTYKDSQGTSWEGMPLWFLCGFVDDADQHSNNAFNESLANSGYKIIVTGENGTTLTIDSGDAKRNDGYILASIKDDIIIQADDPSWPLVLTGSAVSEPVLKVNKIQLKPFE</sequence>
<reference evidence="2 3" key="1">
    <citation type="submission" date="2021-05" db="EMBL/GenBank/DDBJ databases">
        <title>A novel Methanospirillum isolate from a pyrite-forming mixed culture.</title>
        <authorList>
            <person name="Bunk B."/>
            <person name="Sproer C."/>
            <person name="Spring S."/>
            <person name="Pester M."/>
        </authorList>
    </citation>
    <scope>NUCLEOTIDE SEQUENCE [LARGE SCALE GENOMIC DNA]</scope>
    <source>
        <strain evidence="2 3">J.3.6.1-F.2.7.3</strain>
    </source>
</reference>
<name>A0A8E7EH32_9EURY</name>
<dbReference type="GeneID" id="65098428"/>
<feature type="domain" description="Oxidoreductase molybdopterin-binding" evidence="1">
    <location>
        <begin position="216"/>
        <end position="324"/>
    </location>
</feature>
<dbReference type="EMBL" id="CP075546">
    <property type="protein sequence ID" value="QVV88527.1"/>
    <property type="molecule type" value="Genomic_DNA"/>
</dbReference>
<proteinExistence type="predicted"/>
<accession>A0A8E7EH32</accession>
<dbReference type="Proteomes" id="UP000680656">
    <property type="component" value="Chromosome"/>
</dbReference>
<dbReference type="AlphaFoldDB" id="A0A8E7EH32"/>
<protein>
    <recommendedName>
        <fullName evidence="1">Oxidoreductase molybdopterin-binding domain-containing protein</fullName>
    </recommendedName>
</protein>